<accession>A0A2G2XEQ0</accession>
<evidence type="ECO:0000313" key="3">
    <source>
        <dbReference type="EMBL" id="PHT55957.1"/>
    </source>
</evidence>
<protein>
    <recommendedName>
        <fullName evidence="2">TOD1/MUCI70 glycosyltransferase-like domain-containing protein</fullName>
    </recommendedName>
</protein>
<dbReference type="OrthoDB" id="10658266at2759"/>
<keyword evidence="4" id="KW-1185">Reference proteome</keyword>
<dbReference type="Proteomes" id="UP000224567">
    <property type="component" value="Unassembled WGS sequence"/>
</dbReference>
<evidence type="ECO:0000256" key="1">
    <source>
        <dbReference type="SAM" id="MobiDB-lite"/>
    </source>
</evidence>
<dbReference type="PANTHER" id="PTHR12956">
    <property type="entry name" value="ALKALINE CERAMIDASE-RELATED"/>
    <property type="match status" value="1"/>
</dbReference>
<dbReference type="STRING" id="33114.A0A2G2XEQ0"/>
<evidence type="ECO:0000259" key="2">
    <source>
        <dbReference type="Pfam" id="PF04765"/>
    </source>
</evidence>
<evidence type="ECO:0000313" key="4">
    <source>
        <dbReference type="Proteomes" id="UP000224567"/>
    </source>
</evidence>
<organism evidence="3 4">
    <name type="scientific">Capsicum baccatum</name>
    <name type="common">Peruvian pepper</name>
    <dbReference type="NCBI Taxonomy" id="33114"/>
    <lineage>
        <taxon>Eukaryota</taxon>
        <taxon>Viridiplantae</taxon>
        <taxon>Streptophyta</taxon>
        <taxon>Embryophyta</taxon>
        <taxon>Tracheophyta</taxon>
        <taxon>Spermatophyta</taxon>
        <taxon>Magnoliopsida</taxon>
        <taxon>eudicotyledons</taxon>
        <taxon>Gunneridae</taxon>
        <taxon>Pentapetalae</taxon>
        <taxon>asterids</taxon>
        <taxon>lamiids</taxon>
        <taxon>Solanales</taxon>
        <taxon>Solanaceae</taxon>
        <taxon>Solanoideae</taxon>
        <taxon>Capsiceae</taxon>
        <taxon>Capsicum</taxon>
    </lineage>
</organism>
<sequence>MLPANLLLDRDLVNVSQLKLNYSLQTLWFWEALIHSILHILNQPVDIEDNSYKVSVMGDVCCPKFSQLFESFLWRKNASFAISRHYRRFDVFVEAEANKAASKFDNTSMISRPASIPGLGHLRMVSVGANAICSCYCWSTSLLKFAVVKLAFSSFCLKGRLPARGYHRDVLERWPSPPPPGAIAVVHPPPPVIVAAQPNVSTSSFVTSPVKKIPTKRGRERRSKRHRKVIPGSKDSFR</sequence>
<dbReference type="InterPro" id="IPR006852">
    <property type="entry name" value="TOD1_MUCI70"/>
</dbReference>
<gene>
    <name evidence="3" type="ORF">CQW23_04443</name>
</gene>
<reference evidence="3 4" key="1">
    <citation type="journal article" date="2017" name="Genome Biol.">
        <title>New reference genome sequences of hot pepper reveal the massive evolution of plant disease-resistance genes by retroduplication.</title>
        <authorList>
            <person name="Kim S."/>
            <person name="Park J."/>
            <person name="Yeom S.I."/>
            <person name="Kim Y.M."/>
            <person name="Seo E."/>
            <person name="Kim K.T."/>
            <person name="Kim M.S."/>
            <person name="Lee J.M."/>
            <person name="Cheong K."/>
            <person name="Shin H.S."/>
            <person name="Kim S.B."/>
            <person name="Han K."/>
            <person name="Lee J."/>
            <person name="Park M."/>
            <person name="Lee H.A."/>
            <person name="Lee H.Y."/>
            <person name="Lee Y."/>
            <person name="Oh S."/>
            <person name="Lee J.H."/>
            <person name="Choi E."/>
            <person name="Choi E."/>
            <person name="Lee S.E."/>
            <person name="Jeon J."/>
            <person name="Kim H."/>
            <person name="Choi G."/>
            <person name="Song H."/>
            <person name="Lee J."/>
            <person name="Lee S.C."/>
            <person name="Kwon J.K."/>
            <person name="Lee H.Y."/>
            <person name="Koo N."/>
            <person name="Hong Y."/>
            <person name="Kim R.W."/>
            <person name="Kang W.H."/>
            <person name="Huh J.H."/>
            <person name="Kang B.C."/>
            <person name="Yang T.J."/>
            <person name="Lee Y.H."/>
            <person name="Bennetzen J.L."/>
            <person name="Choi D."/>
        </authorList>
    </citation>
    <scope>NUCLEOTIDE SEQUENCE [LARGE SCALE GENOMIC DNA]</scope>
    <source>
        <strain evidence="4">cv. PBC81</strain>
    </source>
</reference>
<dbReference type="InterPro" id="IPR048354">
    <property type="entry name" value="TOD1_MUCI70_glycTrfase_dom"/>
</dbReference>
<proteinExistence type="predicted"/>
<dbReference type="AlphaFoldDB" id="A0A2G2XEQ0"/>
<name>A0A2G2XEQ0_CAPBA</name>
<feature type="domain" description="TOD1/MUCI70 glycosyltransferase-like" evidence="2">
    <location>
        <begin position="67"/>
        <end position="109"/>
    </location>
</feature>
<dbReference type="EMBL" id="MLFT02000002">
    <property type="protein sequence ID" value="PHT55957.1"/>
    <property type="molecule type" value="Genomic_DNA"/>
</dbReference>
<comment type="caution">
    <text evidence="3">The sequence shown here is derived from an EMBL/GenBank/DDBJ whole genome shotgun (WGS) entry which is preliminary data.</text>
</comment>
<dbReference type="PANTHER" id="PTHR12956:SF77">
    <property type="entry name" value="F3H9.11 PROTEIN"/>
    <property type="match status" value="1"/>
</dbReference>
<feature type="region of interest" description="Disordered" evidence="1">
    <location>
        <begin position="205"/>
        <end position="238"/>
    </location>
</feature>
<feature type="compositionally biased region" description="Basic residues" evidence="1">
    <location>
        <begin position="213"/>
        <end position="229"/>
    </location>
</feature>
<reference evidence="4" key="2">
    <citation type="journal article" date="2017" name="J. Anim. Genet.">
        <title>Multiple reference genome sequences of hot pepper reveal the massive evolution of plant disease resistance genes by retroduplication.</title>
        <authorList>
            <person name="Kim S."/>
            <person name="Park J."/>
            <person name="Yeom S.-I."/>
            <person name="Kim Y.-M."/>
            <person name="Seo E."/>
            <person name="Kim K.-T."/>
            <person name="Kim M.-S."/>
            <person name="Lee J.M."/>
            <person name="Cheong K."/>
            <person name="Shin H.-S."/>
            <person name="Kim S.-B."/>
            <person name="Han K."/>
            <person name="Lee J."/>
            <person name="Park M."/>
            <person name="Lee H.-A."/>
            <person name="Lee H.-Y."/>
            <person name="Lee Y."/>
            <person name="Oh S."/>
            <person name="Lee J.H."/>
            <person name="Choi E."/>
            <person name="Choi E."/>
            <person name="Lee S.E."/>
            <person name="Jeon J."/>
            <person name="Kim H."/>
            <person name="Choi G."/>
            <person name="Song H."/>
            <person name="Lee J."/>
            <person name="Lee S.-C."/>
            <person name="Kwon J.-K."/>
            <person name="Lee H.-Y."/>
            <person name="Koo N."/>
            <person name="Hong Y."/>
            <person name="Kim R.W."/>
            <person name="Kang W.-H."/>
            <person name="Huh J.H."/>
            <person name="Kang B.-C."/>
            <person name="Yang T.-J."/>
            <person name="Lee Y.-H."/>
            <person name="Bennetzen J.L."/>
            <person name="Choi D."/>
        </authorList>
    </citation>
    <scope>NUCLEOTIDE SEQUENCE [LARGE SCALE GENOMIC DNA]</scope>
    <source>
        <strain evidence="4">cv. PBC81</strain>
    </source>
</reference>
<dbReference type="Pfam" id="PF04765">
    <property type="entry name" value="TOD1_MUCI70"/>
    <property type="match status" value="1"/>
</dbReference>